<feature type="region of interest" description="Disordered" evidence="1">
    <location>
        <begin position="227"/>
        <end position="251"/>
    </location>
</feature>
<protein>
    <submittedName>
        <fullName evidence="2">Uncharacterized protein</fullName>
    </submittedName>
</protein>
<keyword evidence="3" id="KW-1185">Reference proteome</keyword>
<dbReference type="Proteomes" id="UP000266723">
    <property type="component" value="Unassembled WGS sequence"/>
</dbReference>
<evidence type="ECO:0000313" key="2">
    <source>
        <dbReference type="EMBL" id="KAF3494736.1"/>
    </source>
</evidence>
<name>A0ABQ7AAQ4_BRACR</name>
<organism evidence="2 3">
    <name type="scientific">Brassica cretica</name>
    <name type="common">Mustard</name>
    <dbReference type="NCBI Taxonomy" id="69181"/>
    <lineage>
        <taxon>Eukaryota</taxon>
        <taxon>Viridiplantae</taxon>
        <taxon>Streptophyta</taxon>
        <taxon>Embryophyta</taxon>
        <taxon>Tracheophyta</taxon>
        <taxon>Spermatophyta</taxon>
        <taxon>Magnoliopsida</taxon>
        <taxon>eudicotyledons</taxon>
        <taxon>Gunneridae</taxon>
        <taxon>Pentapetalae</taxon>
        <taxon>rosids</taxon>
        <taxon>malvids</taxon>
        <taxon>Brassicales</taxon>
        <taxon>Brassicaceae</taxon>
        <taxon>Brassiceae</taxon>
        <taxon>Brassica</taxon>
    </lineage>
</organism>
<feature type="region of interest" description="Disordered" evidence="1">
    <location>
        <begin position="86"/>
        <end position="205"/>
    </location>
</feature>
<gene>
    <name evidence="2" type="ORF">DY000_02052665</name>
</gene>
<evidence type="ECO:0000256" key="1">
    <source>
        <dbReference type="SAM" id="MobiDB-lite"/>
    </source>
</evidence>
<sequence>MAVDEHDELPEATQREAELQRQIDDLQGQVIEVHRAREETNPELSSEFQILKEKLNKHSKRLEQSAEKLSQLESENLTLRDENQALNAVSNKKRRFRIQVHPMPPLETPNSRTGASLPTAAPGGEASTREKANDAQTYDGEESDSEPEPDKEASDGAARAECPMIAHLHQINRETELESPSSPPPAPKKRVDMISWGPKRNIPNKIEGQTEGKVCIDITVAIRTLEDLNRASPPQYNPNTKTPFSKIPKLK</sequence>
<evidence type="ECO:0000313" key="3">
    <source>
        <dbReference type="Proteomes" id="UP000266723"/>
    </source>
</evidence>
<comment type="caution">
    <text evidence="2">The sequence shown here is derived from an EMBL/GenBank/DDBJ whole genome shotgun (WGS) entry which is preliminary data.</text>
</comment>
<reference evidence="2 3" key="1">
    <citation type="journal article" date="2020" name="BMC Genomics">
        <title>Intraspecific diversification of the crop wild relative Brassica cretica Lam. using demographic model selection.</title>
        <authorList>
            <person name="Kioukis A."/>
            <person name="Michalopoulou V.A."/>
            <person name="Briers L."/>
            <person name="Pirintsos S."/>
            <person name="Studholme D.J."/>
            <person name="Pavlidis P."/>
            <person name="Sarris P.F."/>
        </authorList>
    </citation>
    <scope>NUCLEOTIDE SEQUENCE [LARGE SCALE GENOMIC DNA]</scope>
    <source>
        <strain evidence="3">cv. PFS-1207/04</strain>
    </source>
</reference>
<accession>A0ABQ7AAQ4</accession>
<proteinExistence type="predicted"/>
<dbReference type="EMBL" id="QGKV02002055">
    <property type="protein sequence ID" value="KAF3494736.1"/>
    <property type="molecule type" value="Genomic_DNA"/>
</dbReference>
<feature type="compositionally biased region" description="Polar residues" evidence="1">
    <location>
        <begin position="232"/>
        <end position="243"/>
    </location>
</feature>